<evidence type="ECO:0000259" key="2">
    <source>
        <dbReference type="PROSITE" id="PS51674"/>
    </source>
</evidence>
<feature type="domain" description="4Fe-4S Wbl-type" evidence="2">
    <location>
        <begin position="13"/>
        <end position="75"/>
    </location>
</feature>
<feature type="region of interest" description="Disordered" evidence="1">
    <location>
        <begin position="64"/>
        <end position="87"/>
    </location>
</feature>
<dbReference type="EMBL" id="JACHWR010000001">
    <property type="protein sequence ID" value="MBB3041008.1"/>
    <property type="molecule type" value="Genomic_DNA"/>
</dbReference>
<evidence type="ECO:0000256" key="1">
    <source>
        <dbReference type="SAM" id="MobiDB-lite"/>
    </source>
</evidence>
<dbReference type="AlphaFoldDB" id="A0A7W4VT42"/>
<gene>
    <name evidence="3" type="ORF">FHU40_000809</name>
</gene>
<keyword evidence="4" id="KW-1185">Reference proteome</keyword>
<dbReference type="Proteomes" id="UP000589626">
    <property type="component" value="Unassembled WGS sequence"/>
</dbReference>
<dbReference type="Pfam" id="PF02467">
    <property type="entry name" value="Whib"/>
    <property type="match status" value="1"/>
</dbReference>
<dbReference type="PROSITE" id="PS51674">
    <property type="entry name" value="4FE4S_WBL"/>
    <property type="match status" value="1"/>
</dbReference>
<dbReference type="InterPro" id="IPR034768">
    <property type="entry name" value="4FE4S_WBL"/>
</dbReference>
<organism evidence="3 4">
    <name type="scientific">Nocardioides soli</name>
    <dbReference type="NCBI Taxonomy" id="1036020"/>
    <lineage>
        <taxon>Bacteria</taxon>
        <taxon>Bacillati</taxon>
        <taxon>Actinomycetota</taxon>
        <taxon>Actinomycetes</taxon>
        <taxon>Propionibacteriales</taxon>
        <taxon>Nocardioidaceae</taxon>
        <taxon>Nocardioides</taxon>
    </lineage>
</organism>
<protein>
    <recommendedName>
        <fullName evidence="2">4Fe-4S Wbl-type domain-containing protein</fullName>
    </recommendedName>
</protein>
<evidence type="ECO:0000313" key="4">
    <source>
        <dbReference type="Proteomes" id="UP000589626"/>
    </source>
</evidence>
<sequence>MALFHVPDFDRPACAKPEHLPLVDAAYRAPGGPEGQRMRDELCTGCPAGDQCLAAAMTRGEWGAWGGSTKHARTRHGAARTSLRSSS</sequence>
<comment type="caution">
    <text evidence="3">The sequence shown here is derived from an EMBL/GenBank/DDBJ whole genome shotgun (WGS) entry which is preliminary data.</text>
</comment>
<proteinExistence type="predicted"/>
<accession>A0A7W4VT42</accession>
<reference evidence="3 4" key="1">
    <citation type="submission" date="2020-08" db="EMBL/GenBank/DDBJ databases">
        <title>Sequencing the genomes of 1000 actinobacteria strains.</title>
        <authorList>
            <person name="Klenk H.-P."/>
        </authorList>
    </citation>
    <scope>NUCLEOTIDE SEQUENCE [LARGE SCALE GENOMIC DNA]</scope>
    <source>
        <strain evidence="3 4">DSM 105498</strain>
    </source>
</reference>
<dbReference type="RefSeq" id="WP_183590964.1">
    <property type="nucleotide sequence ID" value="NZ_JACHWR010000001.1"/>
</dbReference>
<name>A0A7W4VT42_9ACTN</name>
<evidence type="ECO:0000313" key="3">
    <source>
        <dbReference type="EMBL" id="MBB3041008.1"/>
    </source>
</evidence>